<keyword evidence="9" id="KW-0180">Complement pathway</keyword>
<comment type="function">
    <text evidence="15">Component of the membrane attack complex (MAC), a multiprotein complex activated by the complement cascade, which inserts into a target cell membrane and forms a pore, leading to target cell membrane rupture and cell lysis. The MAC is initiated by proteolytic cleavage of C5 into complement C5b in response to the classical, alternative, lectin and GZMK complement pathways. The complement pathways consist in a cascade of proteins that leads to phagocytosis and breakdown of pathogens and signaling that strengthens the adaptive immune system. C8G, together with C8A and C8B, inserts into the target membrane, but does not form pores by itself. During MAC assembly, associates with C5b, C6 and C7 to form the C5b8 intermediate complex that inserts into the target membrane and traverses the bilayer increasing membrane rigidity.</text>
</comment>
<evidence type="ECO:0000256" key="18">
    <source>
        <dbReference type="SAM" id="SignalP"/>
    </source>
</evidence>
<keyword evidence="4" id="KW-0964">Secreted</keyword>
<gene>
    <name evidence="20" type="ORF">mMyoMyo1_001907</name>
</gene>
<dbReference type="InterPro" id="IPR022272">
    <property type="entry name" value="Lipocalin_CS"/>
</dbReference>
<dbReference type="PANTHER" id="PTHR47304:SF1">
    <property type="entry name" value="COMPLEMENT COMPONENT C8 GAMMA CHAIN"/>
    <property type="match status" value="1"/>
</dbReference>
<evidence type="ECO:0000256" key="15">
    <source>
        <dbReference type="ARBA" id="ARBA00093391"/>
    </source>
</evidence>
<dbReference type="GO" id="GO:0070062">
    <property type="term" value="C:extracellular exosome"/>
    <property type="evidence" value="ECO:0007669"/>
    <property type="project" value="TreeGrafter"/>
</dbReference>
<dbReference type="GO" id="GO:0006958">
    <property type="term" value="P:complement activation, classical pathway"/>
    <property type="evidence" value="ECO:0007669"/>
    <property type="project" value="UniProtKB-KW"/>
</dbReference>
<keyword evidence="10" id="KW-0683">Retinol-binding</keyword>
<organism evidence="20 21">
    <name type="scientific">Myotis myotis</name>
    <name type="common">Greater mouse-eared bat</name>
    <name type="synonym">Vespertilio myotis</name>
    <dbReference type="NCBI Taxonomy" id="51298"/>
    <lineage>
        <taxon>Eukaryota</taxon>
        <taxon>Metazoa</taxon>
        <taxon>Chordata</taxon>
        <taxon>Craniata</taxon>
        <taxon>Vertebrata</taxon>
        <taxon>Euteleostomi</taxon>
        <taxon>Mammalia</taxon>
        <taxon>Eutheria</taxon>
        <taxon>Laurasiatheria</taxon>
        <taxon>Chiroptera</taxon>
        <taxon>Yangochiroptera</taxon>
        <taxon>Vespertilionidae</taxon>
        <taxon>Myotis</taxon>
    </lineage>
</organism>
<dbReference type="GO" id="GO:0001848">
    <property type="term" value="F:complement binding"/>
    <property type="evidence" value="ECO:0007669"/>
    <property type="project" value="TreeGrafter"/>
</dbReference>
<dbReference type="InterPro" id="IPR002968">
    <property type="entry name" value="A1-microglobln"/>
</dbReference>
<evidence type="ECO:0000256" key="14">
    <source>
        <dbReference type="ARBA" id="ARBA00069448"/>
    </source>
</evidence>
<dbReference type="EMBL" id="JABWUV010000044">
    <property type="protein sequence ID" value="KAF6269002.1"/>
    <property type="molecule type" value="Genomic_DNA"/>
</dbReference>
<evidence type="ECO:0000256" key="16">
    <source>
        <dbReference type="ARBA" id="ARBA00093472"/>
    </source>
</evidence>
<comment type="similarity">
    <text evidence="3 17">Belongs to the calycin superfamily. Lipocalin family.</text>
</comment>
<dbReference type="VEuPathDB" id="HostDB:GeneID_118655265"/>
<dbReference type="GO" id="GO:0006957">
    <property type="term" value="P:complement activation, alternative pathway"/>
    <property type="evidence" value="ECO:0007669"/>
    <property type="project" value="UniProtKB-KW"/>
</dbReference>
<evidence type="ECO:0000313" key="21">
    <source>
        <dbReference type="Proteomes" id="UP000527355"/>
    </source>
</evidence>
<feature type="signal peptide" evidence="18">
    <location>
        <begin position="1"/>
        <end position="23"/>
    </location>
</feature>
<evidence type="ECO:0000313" key="20">
    <source>
        <dbReference type="EMBL" id="KAF6269002.1"/>
    </source>
</evidence>
<evidence type="ECO:0000256" key="6">
    <source>
        <dbReference type="ARBA" id="ARBA00022729"/>
    </source>
</evidence>
<dbReference type="PROSITE" id="PS00213">
    <property type="entry name" value="LIPOCALIN"/>
    <property type="match status" value="1"/>
</dbReference>
<comment type="caution">
    <text evidence="20">The sequence shown here is derived from an EMBL/GenBank/DDBJ whole genome shotgun (WGS) entry which is preliminary data.</text>
</comment>
<proteinExistence type="inferred from homology"/>
<comment type="subunit">
    <text evidence="16">Heterotrimer of 3 chains: alpha (C8A), beta (C8B) and gamma (C8G); the alpha and gamma chains are disulfide bonded. Component of the membrane attack complex (MAC), composed of complement C5b, C6, C7, C8A, C8B, C8G and multiple copies of the pore-forming subunit C9.</text>
</comment>
<dbReference type="Pfam" id="PF00061">
    <property type="entry name" value="Lipocalin"/>
    <property type="match status" value="1"/>
</dbReference>
<keyword evidence="7" id="KW-0204">Cytolysis</keyword>
<keyword evidence="5" id="KW-0399">Innate immunity</keyword>
<dbReference type="FunFam" id="2.40.128.20:FF:000015">
    <property type="entry name" value="Complement component C8 gamma chain"/>
    <property type="match status" value="1"/>
</dbReference>
<dbReference type="Gene3D" id="2.40.128.20">
    <property type="match status" value="1"/>
</dbReference>
<feature type="domain" description="Lipocalin/cytosolic fatty-acid binding" evidence="19">
    <location>
        <begin position="48"/>
        <end position="184"/>
    </location>
</feature>
<evidence type="ECO:0000256" key="3">
    <source>
        <dbReference type="ARBA" id="ARBA00006889"/>
    </source>
</evidence>
<keyword evidence="6 18" id="KW-0732">Signal</keyword>
<evidence type="ECO:0000256" key="12">
    <source>
        <dbReference type="ARBA" id="ARBA00023157"/>
    </source>
</evidence>
<dbReference type="PANTHER" id="PTHR47304">
    <property type="entry name" value="COMPLEMENT COMPONENT C8 GAMMA CHAIN"/>
    <property type="match status" value="1"/>
</dbReference>
<dbReference type="PRINTS" id="PR01215">
    <property type="entry name" value="A1MCGLOBULIN"/>
</dbReference>
<dbReference type="PRINTS" id="PR00179">
    <property type="entry name" value="LIPOCALIN"/>
</dbReference>
<dbReference type="GO" id="GO:0031640">
    <property type="term" value="P:killing of cells of another organism"/>
    <property type="evidence" value="ECO:0007669"/>
    <property type="project" value="UniProtKB-KW"/>
</dbReference>
<dbReference type="InterPro" id="IPR043245">
    <property type="entry name" value="C8G"/>
</dbReference>
<comment type="subcellular location">
    <subcellularLocation>
        <location evidence="1">Membrane</location>
    </subcellularLocation>
    <subcellularLocation>
        <location evidence="2">Secreted</location>
    </subcellularLocation>
</comment>
<dbReference type="AlphaFoldDB" id="A0A7J7QYU4"/>
<keyword evidence="12" id="KW-1015">Disulfide bond</keyword>
<reference evidence="20 21" key="1">
    <citation type="journal article" date="2020" name="Nature">
        <title>Six reference-quality genomes reveal evolution of bat adaptations.</title>
        <authorList>
            <person name="Jebb D."/>
            <person name="Huang Z."/>
            <person name="Pippel M."/>
            <person name="Hughes G.M."/>
            <person name="Lavrichenko K."/>
            <person name="Devanna P."/>
            <person name="Winkler S."/>
            <person name="Jermiin L.S."/>
            <person name="Skirmuntt E.C."/>
            <person name="Katzourakis A."/>
            <person name="Burkitt-Gray L."/>
            <person name="Ray D.A."/>
            <person name="Sullivan K.A.M."/>
            <person name="Roscito J.G."/>
            <person name="Kirilenko B.M."/>
            <person name="Davalos L.M."/>
            <person name="Corthals A.P."/>
            <person name="Power M.L."/>
            <person name="Jones G."/>
            <person name="Ransome R.D."/>
            <person name="Dechmann D.K.N."/>
            <person name="Locatelli A.G."/>
            <person name="Puechmaille S.J."/>
            <person name="Fedrigo O."/>
            <person name="Jarvis E.D."/>
            <person name="Hiller M."/>
            <person name="Vernes S.C."/>
            <person name="Myers E.W."/>
            <person name="Teeling E.C."/>
        </authorList>
    </citation>
    <scope>NUCLEOTIDE SEQUENCE [LARGE SCALE GENOMIC DNA]</scope>
    <source>
        <strain evidence="20">MMyoMyo1</strain>
        <tissue evidence="20">Flight muscle</tissue>
    </source>
</reference>
<evidence type="ECO:0000256" key="5">
    <source>
        <dbReference type="ARBA" id="ARBA00022588"/>
    </source>
</evidence>
<name>A0A7J7QYU4_MYOMY</name>
<protein>
    <recommendedName>
        <fullName evidence="14">Complement component C8 gamma chain</fullName>
    </recommendedName>
</protein>
<dbReference type="GO" id="GO:0072562">
    <property type="term" value="C:blood microparticle"/>
    <property type="evidence" value="ECO:0007669"/>
    <property type="project" value="TreeGrafter"/>
</dbReference>
<evidence type="ECO:0000256" key="17">
    <source>
        <dbReference type="RuleBase" id="RU003695"/>
    </source>
</evidence>
<evidence type="ECO:0000256" key="9">
    <source>
        <dbReference type="ARBA" id="ARBA00022875"/>
    </source>
</evidence>
<dbReference type="Proteomes" id="UP000527355">
    <property type="component" value="Unassembled WGS sequence"/>
</dbReference>
<sequence length="202" mass="22625">MLPPRTALLWTLVLAAGFLGLGARRRPQRPSPISAIQPKAGFDAQQFAGTWFLVAVASSCRFLQEQGHRAEATAVKVAPQGAAMAVNTFQKLDGICWQVRQLYRDTKVPGRFLLRARGARGDVHVVVGETDYQSFAILYLERAQRLSVKLYARSLPVDDLVVSKFEQSVQEANMTEDHILYFPKYGFCEAADQFHVLDEVKR</sequence>
<evidence type="ECO:0000256" key="1">
    <source>
        <dbReference type="ARBA" id="ARBA00004370"/>
    </source>
</evidence>
<accession>A0A7J7QYU4</accession>
<evidence type="ECO:0000256" key="7">
    <source>
        <dbReference type="ARBA" id="ARBA00022852"/>
    </source>
</evidence>
<dbReference type="GO" id="GO:0019841">
    <property type="term" value="F:retinol binding"/>
    <property type="evidence" value="ECO:0007669"/>
    <property type="project" value="UniProtKB-KW"/>
</dbReference>
<dbReference type="InterPro" id="IPR012674">
    <property type="entry name" value="Calycin"/>
</dbReference>
<keyword evidence="13" id="KW-0179">Complement alternate pathway</keyword>
<evidence type="ECO:0000256" key="11">
    <source>
        <dbReference type="ARBA" id="ARBA00023136"/>
    </source>
</evidence>
<keyword evidence="11" id="KW-0472">Membrane</keyword>
<evidence type="ECO:0000256" key="13">
    <source>
        <dbReference type="ARBA" id="ARBA00023162"/>
    </source>
</evidence>
<keyword evidence="21" id="KW-1185">Reference proteome</keyword>
<evidence type="ECO:0000256" key="4">
    <source>
        <dbReference type="ARBA" id="ARBA00022525"/>
    </source>
</evidence>
<dbReference type="GO" id="GO:0005579">
    <property type="term" value="C:membrane attack complex"/>
    <property type="evidence" value="ECO:0007669"/>
    <property type="project" value="InterPro"/>
</dbReference>
<evidence type="ECO:0000256" key="10">
    <source>
        <dbReference type="ARBA" id="ARBA00023072"/>
    </source>
</evidence>
<keyword evidence="8" id="KW-0391">Immunity</keyword>
<evidence type="ECO:0000256" key="2">
    <source>
        <dbReference type="ARBA" id="ARBA00004613"/>
    </source>
</evidence>
<dbReference type="InterPro" id="IPR000566">
    <property type="entry name" value="Lipocln_cytosolic_FA-bd_dom"/>
</dbReference>
<feature type="chain" id="PRO_5029822611" description="Complement component C8 gamma chain" evidence="18">
    <location>
        <begin position="24"/>
        <end position="202"/>
    </location>
</feature>
<evidence type="ECO:0000256" key="8">
    <source>
        <dbReference type="ARBA" id="ARBA00022859"/>
    </source>
</evidence>
<evidence type="ECO:0000259" key="19">
    <source>
        <dbReference type="Pfam" id="PF00061"/>
    </source>
</evidence>
<dbReference type="SUPFAM" id="SSF50814">
    <property type="entry name" value="Lipocalins"/>
    <property type="match status" value="1"/>
</dbReference>